<dbReference type="Pfam" id="PF00571">
    <property type="entry name" value="CBS"/>
    <property type="match status" value="2"/>
</dbReference>
<keyword evidence="11" id="KW-0129">CBS domain</keyword>
<evidence type="ECO:0000313" key="15">
    <source>
        <dbReference type="Proteomes" id="UP000777265"/>
    </source>
</evidence>
<keyword evidence="9" id="KW-0460">Magnesium</keyword>
<dbReference type="GO" id="GO:0000049">
    <property type="term" value="F:tRNA binding"/>
    <property type="evidence" value="ECO:0007669"/>
    <property type="project" value="UniProtKB-KW"/>
</dbReference>
<dbReference type="AlphaFoldDB" id="A0A971M4F0"/>
<comment type="cofactor">
    <cofactor evidence="1">
        <name>Mg(2+)</name>
        <dbReference type="ChEBI" id="CHEBI:18420"/>
    </cofactor>
</comment>
<keyword evidence="6" id="KW-0548">Nucleotidyltransferase</keyword>
<dbReference type="Proteomes" id="UP000777265">
    <property type="component" value="Unassembled WGS sequence"/>
</dbReference>
<evidence type="ECO:0000259" key="13">
    <source>
        <dbReference type="PROSITE" id="PS51371"/>
    </source>
</evidence>
<dbReference type="SUPFAM" id="SSF81891">
    <property type="entry name" value="Poly A polymerase C-terminal region-like"/>
    <property type="match status" value="1"/>
</dbReference>
<dbReference type="InterPro" id="IPR046342">
    <property type="entry name" value="CBS_dom_sf"/>
</dbReference>
<dbReference type="PROSITE" id="PS51371">
    <property type="entry name" value="CBS"/>
    <property type="match status" value="2"/>
</dbReference>
<keyword evidence="4 12" id="KW-0808">Transferase</keyword>
<dbReference type="SUPFAM" id="SSF54631">
    <property type="entry name" value="CBS-domain pair"/>
    <property type="match status" value="1"/>
</dbReference>
<keyword evidence="10 12" id="KW-0694">RNA-binding</keyword>
<accession>A0A971M4F0</accession>
<gene>
    <name evidence="14" type="ORF">GXY80_08355</name>
</gene>
<dbReference type="InterPro" id="IPR003156">
    <property type="entry name" value="DHHA1_dom"/>
</dbReference>
<keyword evidence="7" id="KW-0479">Metal-binding</keyword>
<dbReference type="Pfam" id="PF12627">
    <property type="entry name" value="PolyA_pol_RNAbd"/>
    <property type="match status" value="1"/>
</dbReference>
<dbReference type="SUPFAM" id="SSF64182">
    <property type="entry name" value="DHH phosphoesterases"/>
    <property type="match status" value="1"/>
</dbReference>
<comment type="similarity">
    <text evidence="2 12">Belongs to the tRNA nucleotidyltransferase/poly(A) polymerase family.</text>
</comment>
<dbReference type="InterPro" id="IPR002646">
    <property type="entry name" value="PolA_pol_head_dom"/>
</dbReference>
<dbReference type="SMART" id="SM00116">
    <property type="entry name" value="CBS"/>
    <property type="match status" value="2"/>
</dbReference>
<dbReference type="InterPro" id="IPR032828">
    <property type="entry name" value="PolyA_RNA-bd"/>
</dbReference>
<dbReference type="CDD" id="cd05398">
    <property type="entry name" value="NT_ClassII-CCAase"/>
    <property type="match status" value="1"/>
</dbReference>
<reference evidence="14" key="2">
    <citation type="submission" date="2020-01" db="EMBL/GenBank/DDBJ databases">
        <authorList>
            <person name="Campanaro S."/>
        </authorList>
    </citation>
    <scope>NUCLEOTIDE SEQUENCE</scope>
    <source>
        <strain evidence="14">AS06rmzACSIP_7</strain>
    </source>
</reference>
<dbReference type="Gene3D" id="3.90.1640.10">
    <property type="entry name" value="inorganic pyrophosphatase (n-terminal core)"/>
    <property type="match status" value="1"/>
</dbReference>
<evidence type="ECO:0000256" key="1">
    <source>
        <dbReference type="ARBA" id="ARBA00001946"/>
    </source>
</evidence>
<evidence type="ECO:0000256" key="5">
    <source>
        <dbReference type="ARBA" id="ARBA00022694"/>
    </source>
</evidence>
<evidence type="ECO:0000256" key="4">
    <source>
        <dbReference type="ARBA" id="ARBA00022679"/>
    </source>
</evidence>
<dbReference type="InterPro" id="IPR052390">
    <property type="entry name" value="tRNA_nt/polyA_polymerase"/>
</dbReference>
<evidence type="ECO:0000256" key="12">
    <source>
        <dbReference type="RuleBase" id="RU003953"/>
    </source>
</evidence>
<dbReference type="GO" id="GO:0000166">
    <property type="term" value="F:nucleotide binding"/>
    <property type="evidence" value="ECO:0007669"/>
    <property type="project" value="UniProtKB-KW"/>
</dbReference>
<sequence>MKVITSHNNADFDSLSSMVAAKKLYPDAVLVFPGSQEKTLREFLIHSTLYVYDIAKIKNIDYNAIDTLVLVDTRQKARIGDLANIVDKEGVQIHVYDHHPPSGEDIKGDLEYIGNTGATVTIIIRILRERGIPISAEEATIMMLGIYEETGSFQYPSTTPEDFDAASFLLSRGANVNLVSDMLVKELTPEQVFLLNDLISNATVYNINGIDIVVTEGSTERYVGDLAVVVHKFRDMENINAIFALFRMEDRVYVIARSRIPEVDVGHILSLMGGGGHKEAASSTMKDMTLIEAREKLLHRLKYNVKPLWKAKDIMFFPVKSVDAHCAIHEAKNIMVKYNINALPVMRQERVAGIITRQIVEKAAFHKLENIPVQEYMTTDASTVNPDDSMERVKEIIIGGNQRFLPVARDGKLIGAITRTDLLRVLEDEIAKSVLGKLEFHERYEKRKNVKKLMDERLDRKTLKRLVDIGGLADALGYHAFLVGGFVRDLLLRNENNDIDIVIEGDGILFAEEMAKRFGVKVRQHKEFATAKIIYPDGFRIDIATARLEYYRAPAALPVVEHSSLKLDLHRRDFTINTLAISLNKNIFGQLIDFFGAQRDIKEKTIRVLHSLSFVEDPTRVFRAIRFEHRFGFQIGKHTMNLIKNAIKMNFLSKLRGKRISIELSHIMREDAPEKVLKRLQELDLMRFISPYLTFDKEKERLFHRMHTVLQWYELLYQGKPCDTLAFWVLGLVDPMTFPQIEDFCRRTEMTESFKRRTLENSERLRSAMMKLPSAMHTMTTSEIYNLLEPLSQEVKLFIMAKTKSEEVKKAISNYITYKDVMKPVFTGKDLKKLGIKEGPVYKAILERLKGAKIDLNLRTKEEEEEFVRSYMAEQGIVP</sequence>
<dbReference type="EMBL" id="JAAYEE010000134">
    <property type="protein sequence ID" value="NLW35474.1"/>
    <property type="molecule type" value="Genomic_DNA"/>
</dbReference>
<comment type="caution">
    <text evidence="14">The sequence shown here is derived from an EMBL/GenBank/DDBJ whole genome shotgun (WGS) entry which is preliminary data.</text>
</comment>
<dbReference type="Gene3D" id="3.10.310.30">
    <property type="match status" value="1"/>
</dbReference>
<evidence type="ECO:0000256" key="9">
    <source>
        <dbReference type="ARBA" id="ARBA00022842"/>
    </source>
</evidence>
<dbReference type="InterPro" id="IPR001667">
    <property type="entry name" value="DDH_dom"/>
</dbReference>
<dbReference type="GO" id="GO:0046872">
    <property type="term" value="F:metal ion binding"/>
    <property type="evidence" value="ECO:0007669"/>
    <property type="project" value="UniProtKB-KW"/>
</dbReference>
<feature type="domain" description="CBS" evidence="13">
    <location>
        <begin position="315"/>
        <end position="373"/>
    </location>
</feature>
<evidence type="ECO:0000256" key="11">
    <source>
        <dbReference type="PROSITE-ProRule" id="PRU00703"/>
    </source>
</evidence>
<dbReference type="GO" id="GO:0008033">
    <property type="term" value="P:tRNA processing"/>
    <property type="evidence" value="ECO:0007669"/>
    <property type="project" value="UniProtKB-KW"/>
</dbReference>
<evidence type="ECO:0000256" key="6">
    <source>
        <dbReference type="ARBA" id="ARBA00022695"/>
    </source>
</evidence>
<dbReference type="Gene3D" id="3.30.460.10">
    <property type="entry name" value="Beta Polymerase, domain 2"/>
    <property type="match status" value="1"/>
</dbReference>
<evidence type="ECO:0000256" key="7">
    <source>
        <dbReference type="ARBA" id="ARBA00022723"/>
    </source>
</evidence>
<feature type="domain" description="CBS" evidence="13">
    <location>
        <begin position="377"/>
        <end position="433"/>
    </location>
</feature>
<organism evidence="14 15">
    <name type="scientific">Syntrophorhabdus aromaticivorans</name>
    <dbReference type="NCBI Taxonomy" id="328301"/>
    <lineage>
        <taxon>Bacteria</taxon>
        <taxon>Pseudomonadati</taxon>
        <taxon>Thermodesulfobacteriota</taxon>
        <taxon>Syntrophorhabdia</taxon>
        <taxon>Syntrophorhabdales</taxon>
        <taxon>Syntrophorhabdaceae</taxon>
        <taxon>Syntrophorhabdus</taxon>
    </lineage>
</organism>
<dbReference type="Pfam" id="PF01368">
    <property type="entry name" value="DHH"/>
    <property type="match status" value="1"/>
</dbReference>
<evidence type="ECO:0000256" key="10">
    <source>
        <dbReference type="ARBA" id="ARBA00022884"/>
    </source>
</evidence>
<evidence type="ECO:0000256" key="3">
    <source>
        <dbReference type="ARBA" id="ARBA00022555"/>
    </source>
</evidence>
<dbReference type="PANTHER" id="PTHR47788:SF1">
    <property type="entry name" value="A-ADDING TRNA NUCLEOTIDYLTRANSFERASE"/>
    <property type="match status" value="1"/>
</dbReference>
<reference evidence="14" key="1">
    <citation type="journal article" date="2020" name="Biotechnol. Biofuels">
        <title>New insights from the biogas microbiome by comprehensive genome-resolved metagenomics of nearly 1600 species originating from multiple anaerobic digesters.</title>
        <authorList>
            <person name="Campanaro S."/>
            <person name="Treu L."/>
            <person name="Rodriguez-R L.M."/>
            <person name="Kovalovszki A."/>
            <person name="Ziels R.M."/>
            <person name="Maus I."/>
            <person name="Zhu X."/>
            <person name="Kougias P.G."/>
            <person name="Basile A."/>
            <person name="Luo G."/>
            <person name="Schluter A."/>
            <person name="Konstantinidis K.T."/>
            <person name="Angelidaki I."/>
        </authorList>
    </citation>
    <scope>NUCLEOTIDE SEQUENCE</scope>
    <source>
        <strain evidence="14">AS06rmzACSIP_7</strain>
    </source>
</reference>
<evidence type="ECO:0000256" key="2">
    <source>
        <dbReference type="ARBA" id="ARBA00007265"/>
    </source>
</evidence>
<dbReference type="Gene3D" id="3.10.580.10">
    <property type="entry name" value="CBS-domain"/>
    <property type="match status" value="1"/>
</dbReference>
<keyword evidence="5" id="KW-0819">tRNA processing</keyword>
<proteinExistence type="inferred from homology"/>
<dbReference type="Pfam" id="PF01743">
    <property type="entry name" value="PolyA_pol"/>
    <property type="match status" value="1"/>
</dbReference>
<dbReference type="GO" id="GO:0016779">
    <property type="term" value="F:nucleotidyltransferase activity"/>
    <property type="evidence" value="ECO:0007669"/>
    <property type="project" value="UniProtKB-KW"/>
</dbReference>
<keyword evidence="8" id="KW-0547">Nucleotide-binding</keyword>
<keyword evidence="3" id="KW-0820">tRNA-binding</keyword>
<dbReference type="Gene3D" id="1.10.3090.10">
    <property type="entry name" value="cca-adding enzyme, domain 2"/>
    <property type="match status" value="1"/>
</dbReference>
<protein>
    <submittedName>
        <fullName evidence="14">CBS domain-containing protein</fullName>
    </submittedName>
</protein>
<evidence type="ECO:0000256" key="8">
    <source>
        <dbReference type="ARBA" id="ARBA00022741"/>
    </source>
</evidence>
<dbReference type="InterPro" id="IPR038763">
    <property type="entry name" value="DHH_sf"/>
</dbReference>
<dbReference type="PANTHER" id="PTHR47788">
    <property type="entry name" value="POLYA POLYMERASE"/>
    <property type="match status" value="1"/>
</dbReference>
<name>A0A971M4F0_9BACT</name>
<dbReference type="Pfam" id="PF02272">
    <property type="entry name" value="DHHA1"/>
    <property type="match status" value="1"/>
</dbReference>
<dbReference type="InterPro" id="IPR000644">
    <property type="entry name" value="CBS_dom"/>
</dbReference>
<evidence type="ECO:0000313" key="14">
    <source>
        <dbReference type="EMBL" id="NLW35474.1"/>
    </source>
</evidence>
<dbReference type="SUPFAM" id="SSF81301">
    <property type="entry name" value="Nucleotidyltransferase"/>
    <property type="match status" value="1"/>
</dbReference>
<dbReference type="InterPro" id="IPR043519">
    <property type="entry name" value="NT_sf"/>
</dbReference>